<comment type="caution">
    <text evidence="1">The sequence shown here is derived from an EMBL/GenBank/DDBJ whole genome shotgun (WGS) entry which is preliminary data.</text>
</comment>
<name>A0A7J6XET9_THATH</name>
<keyword evidence="2" id="KW-1185">Reference proteome</keyword>
<dbReference type="EMBL" id="JABWDY010000564">
    <property type="protein sequence ID" value="KAF5208043.1"/>
    <property type="molecule type" value="Genomic_DNA"/>
</dbReference>
<proteinExistence type="predicted"/>
<organism evidence="1 2">
    <name type="scientific">Thalictrum thalictroides</name>
    <name type="common">Rue-anemone</name>
    <name type="synonym">Anemone thalictroides</name>
    <dbReference type="NCBI Taxonomy" id="46969"/>
    <lineage>
        <taxon>Eukaryota</taxon>
        <taxon>Viridiplantae</taxon>
        <taxon>Streptophyta</taxon>
        <taxon>Embryophyta</taxon>
        <taxon>Tracheophyta</taxon>
        <taxon>Spermatophyta</taxon>
        <taxon>Magnoliopsida</taxon>
        <taxon>Ranunculales</taxon>
        <taxon>Ranunculaceae</taxon>
        <taxon>Thalictroideae</taxon>
        <taxon>Thalictrum</taxon>
    </lineage>
</organism>
<dbReference type="AlphaFoldDB" id="A0A7J6XET9"/>
<dbReference type="InterPro" id="IPR036691">
    <property type="entry name" value="Endo/exonu/phosph_ase_sf"/>
</dbReference>
<protein>
    <submittedName>
        <fullName evidence="1">Uncharacterized protein</fullName>
    </submittedName>
</protein>
<sequence>MYIPLSVWNIRGLNDPSKGKVVRKLIDEKRIGLMGIVETRVKEKNKAVVFNSIGLHWPMLDNYEDHYNGRIWLIWDPRSFQ</sequence>
<gene>
    <name evidence="1" type="ORF">FRX31_002370</name>
</gene>
<reference evidence="1 2" key="1">
    <citation type="submission" date="2020-06" db="EMBL/GenBank/DDBJ databases">
        <title>Transcriptomic and genomic resources for Thalictrum thalictroides and T. hernandezii: Facilitating candidate gene discovery in an emerging model plant lineage.</title>
        <authorList>
            <person name="Arias T."/>
            <person name="Riano-Pachon D.M."/>
            <person name="Di Stilio V.S."/>
        </authorList>
    </citation>
    <scope>NUCLEOTIDE SEQUENCE [LARGE SCALE GENOMIC DNA]</scope>
    <source>
        <strain evidence="2">cv. WT478/WT964</strain>
        <tissue evidence="1">Leaves</tissue>
    </source>
</reference>
<dbReference type="OrthoDB" id="1932741at2759"/>
<dbReference type="Proteomes" id="UP000554482">
    <property type="component" value="Unassembled WGS sequence"/>
</dbReference>
<feature type="non-terminal residue" evidence="1">
    <location>
        <position position="81"/>
    </location>
</feature>
<accession>A0A7J6XET9</accession>
<dbReference type="Gene3D" id="3.60.10.10">
    <property type="entry name" value="Endonuclease/exonuclease/phosphatase"/>
    <property type="match status" value="1"/>
</dbReference>
<evidence type="ECO:0000313" key="2">
    <source>
        <dbReference type="Proteomes" id="UP000554482"/>
    </source>
</evidence>
<evidence type="ECO:0000313" key="1">
    <source>
        <dbReference type="EMBL" id="KAF5208043.1"/>
    </source>
</evidence>